<dbReference type="InterPro" id="IPR011611">
    <property type="entry name" value="PfkB_dom"/>
</dbReference>
<gene>
    <name evidence="4" type="ORF">SSIM_12220</name>
</gene>
<dbReference type="Gene3D" id="3.40.1190.20">
    <property type="match status" value="1"/>
</dbReference>
<keyword evidence="5" id="KW-1185">Reference proteome</keyword>
<dbReference type="PANTHER" id="PTHR42909">
    <property type="entry name" value="ZGC:136858"/>
    <property type="match status" value="1"/>
</dbReference>
<feature type="domain" description="HTH cro/C1-type" evidence="3">
    <location>
        <begin position="18"/>
        <end position="40"/>
    </location>
</feature>
<evidence type="ECO:0000256" key="2">
    <source>
        <dbReference type="ARBA" id="ARBA00022777"/>
    </source>
</evidence>
<keyword evidence="2 4" id="KW-0418">Kinase</keyword>
<accession>A0ABN0P9V2</accession>
<dbReference type="CDD" id="cd00093">
    <property type="entry name" value="HTH_XRE"/>
    <property type="match status" value="1"/>
</dbReference>
<evidence type="ECO:0000256" key="1">
    <source>
        <dbReference type="ARBA" id="ARBA00022679"/>
    </source>
</evidence>
<dbReference type="GO" id="GO:0016301">
    <property type="term" value="F:kinase activity"/>
    <property type="evidence" value="ECO:0007669"/>
    <property type="project" value="UniProtKB-KW"/>
</dbReference>
<dbReference type="Pfam" id="PF13412">
    <property type="entry name" value="HTH_24"/>
    <property type="match status" value="1"/>
</dbReference>
<dbReference type="Gene3D" id="1.10.10.10">
    <property type="entry name" value="Winged helix-like DNA-binding domain superfamily/Winged helix DNA-binding domain"/>
    <property type="match status" value="1"/>
</dbReference>
<dbReference type="InterPro" id="IPR002173">
    <property type="entry name" value="Carboh/pur_kinase_PfkB_CS"/>
</dbReference>
<dbReference type="PROSITE" id="PS50943">
    <property type="entry name" value="HTH_CROC1"/>
    <property type="match status" value="1"/>
</dbReference>
<reference evidence="4 5" key="1">
    <citation type="journal article" date="2013" name="Genome Announc.">
        <title>Draft Genome Sequence of Staphylococcus simulans UMC-CNS-990, Isolated from a Case of Chronic Bovine Mastitis.</title>
        <authorList>
            <person name="Calcutt M.J."/>
            <person name="Foecking M.F."/>
            <person name="Hsieh H.Y."/>
            <person name="Perry J."/>
            <person name="Stewart G.C."/>
            <person name="Middleton J.R."/>
        </authorList>
    </citation>
    <scope>NUCLEOTIDE SEQUENCE [LARGE SCALE GENOMIC DNA]</scope>
    <source>
        <strain evidence="4 5">UMC-CNS-990</strain>
    </source>
</reference>
<dbReference type="InterPro" id="IPR036390">
    <property type="entry name" value="WH_DNA-bd_sf"/>
</dbReference>
<protein>
    <submittedName>
        <fullName evidence="4">Carbohydrate kinase</fullName>
    </submittedName>
</protein>
<dbReference type="PANTHER" id="PTHR42909:SF4">
    <property type="entry name" value="CARBOHYDRATE KINASE, PFKB FAMILY"/>
    <property type="match status" value="1"/>
</dbReference>
<organism evidence="4 5">
    <name type="scientific">Staphylococcus simulans UMC-CNS-990</name>
    <dbReference type="NCBI Taxonomy" id="1405498"/>
    <lineage>
        <taxon>Bacteria</taxon>
        <taxon>Bacillati</taxon>
        <taxon>Bacillota</taxon>
        <taxon>Bacilli</taxon>
        <taxon>Bacillales</taxon>
        <taxon>Staphylococcaceae</taxon>
        <taxon>Staphylococcus</taxon>
    </lineage>
</organism>
<dbReference type="CDD" id="cd01941">
    <property type="entry name" value="YeiC_kinase_like"/>
    <property type="match status" value="1"/>
</dbReference>
<dbReference type="Proteomes" id="UP000017131">
    <property type="component" value="Unassembled WGS sequence"/>
</dbReference>
<dbReference type="InterPro" id="IPR001387">
    <property type="entry name" value="Cro/C1-type_HTH"/>
</dbReference>
<dbReference type="RefSeq" id="WP_023016205.1">
    <property type="nucleotide sequence ID" value="NZ_AXDY01000015.1"/>
</dbReference>
<dbReference type="Pfam" id="PF00294">
    <property type="entry name" value="PfkB"/>
    <property type="match status" value="1"/>
</dbReference>
<comment type="caution">
    <text evidence="4">The sequence shown here is derived from an EMBL/GenBank/DDBJ whole genome shotgun (WGS) entry which is preliminary data.</text>
</comment>
<dbReference type="PROSITE" id="PS00583">
    <property type="entry name" value="PFKB_KINASES_1"/>
    <property type="match status" value="1"/>
</dbReference>
<dbReference type="InterPro" id="IPR036388">
    <property type="entry name" value="WH-like_DNA-bd_sf"/>
</dbReference>
<evidence type="ECO:0000313" key="4">
    <source>
        <dbReference type="EMBL" id="ERS92373.1"/>
    </source>
</evidence>
<keyword evidence="1" id="KW-0808">Transferase</keyword>
<dbReference type="EMBL" id="AXDY01000015">
    <property type="protein sequence ID" value="ERS92373.1"/>
    <property type="molecule type" value="Genomic_DNA"/>
</dbReference>
<dbReference type="InterPro" id="IPR029056">
    <property type="entry name" value="Ribokinase-like"/>
</dbReference>
<name>A0ABN0P9V2_STASI</name>
<dbReference type="SUPFAM" id="SSF53613">
    <property type="entry name" value="Ribokinase-like"/>
    <property type="match status" value="1"/>
</dbReference>
<sequence length="369" mass="41706">MNKNEELILKRIEDNPFISQQELAEEVGLSRPTVANIISGLIRKEYVLGKAYVLNEDFPIVCIGAANLDRKFYVHNKLVPETSNPVTSTRSVGGVARNIAENLGRMGEDVALLSTSGGDSEWQMIHNLSNAFMNLDHVQQIEHANTGSYTALIEEDGNMKYGLADMEVYDYITPEFLIRRTHLLAKAKCIVVDLNLSKDSMDFLCAYSEKHRIKLVVIPVSSPKMKNMPDSLHAIDWLIINRDETEAYLNMKIENNEDMKVAAKKWNDLGVTHVIVTNGTKDLIYRSNEKEIIQPIIPSSKVVDVTGAGDSFSSAVVFSWLNKMEIEDILLSGLVNSIKTIETEYTVRQNLDKQQLIRDMEEYKNERVH</sequence>
<dbReference type="PROSITE" id="PS00584">
    <property type="entry name" value="PFKB_KINASES_2"/>
    <property type="match status" value="1"/>
</dbReference>
<evidence type="ECO:0000313" key="5">
    <source>
        <dbReference type="Proteomes" id="UP000017131"/>
    </source>
</evidence>
<evidence type="ECO:0000259" key="3">
    <source>
        <dbReference type="PROSITE" id="PS50943"/>
    </source>
</evidence>
<proteinExistence type="predicted"/>
<dbReference type="SUPFAM" id="SSF46785">
    <property type="entry name" value="Winged helix' DNA-binding domain"/>
    <property type="match status" value="1"/>
</dbReference>